<dbReference type="SUPFAM" id="SSF46689">
    <property type="entry name" value="Homeodomain-like"/>
    <property type="match status" value="1"/>
</dbReference>
<evidence type="ECO:0000313" key="6">
    <source>
        <dbReference type="Proteomes" id="UP001589619"/>
    </source>
</evidence>
<keyword evidence="2" id="KW-0238">DNA-binding</keyword>
<accession>A0ABV5W3K4</accession>
<dbReference type="PANTHER" id="PTHR47893:SF1">
    <property type="entry name" value="REGULATORY PROTEIN PCHR"/>
    <property type="match status" value="1"/>
</dbReference>
<sequence>MMNGGGIHENFNQFFDNLGVSGSSSETNGFVRLRPQLGNGYMLRLVPRDDMSVAIANVTFSRRFGMPLETDVPMVELNYCLQGSRELQVGGSTYEYARGDCTLQFMKPGEARFWFKENEPWHMLGIGIPVSAFQRFLGKDGEAGSADFSRILGRSAFRLFREAISPAAGVIVERLLQASQTPGMRNIETECCVLELLSMAFRSFLAEDPPAHPNLSRSDVDKIRQARDMMMERMTDPPSLIGLSRLIGLNDYKLKVGFKAVYGTTVFGYLRDKRLEKAFLLLQQGQMNVNEIACAVGYANASYFAEAFRDKYGFNPGQFRP</sequence>
<keyword evidence="1" id="KW-0805">Transcription regulation</keyword>
<dbReference type="RefSeq" id="WP_379119863.1">
    <property type="nucleotide sequence ID" value="NZ_JBHMAG010000018.1"/>
</dbReference>
<dbReference type="PROSITE" id="PS01124">
    <property type="entry name" value="HTH_ARAC_FAMILY_2"/>
    <property type="match status" value="1"/>
</dbReference>
<organism evidence="5 6">
    <name type="scientific">Paenibacillus hodogayensis</name>
    <dbReference type="NCBI Taxonomy" id="279208"/>
    <lineage>
        <taxon>Bacteria</taxon>
        <taxon>Bacillati</taxon>
        <taxon>Bacillota</taxon>
        <taxon>Bacilli</taxon>
        <taxon>Bacillales</taxon>
        <taxon>Paenibacillaceae</taxon>
        <taxon>Paenibacillus</taxon>
    </lineage>
</organism>
<name>A0ABV5W3K4_9BACL</name>
<proteinExistence type="predicted"/>
<dbReference type="InterPro" id="IPR053142">
    <property type="entry name" value="PchR_regulatory_protein"/>
</dbReference>
<feature type="domain" description="HTH araC/xylS-type" evidence="4">
    <location>
        <begin position="224"/>
        <end position="321"/>
    </location>
</feature>
<evidence type="ECO:0000256" key="2">
    <source>
        <dbReference type="ARBA" id="ARBA00023125"/>
    </source>
</evidence>
<dbReference type="PANTHER" id="PTHR47893">
    <property type="entry name" value="REGULATORY PROTEIN PCHR"/>
    <property type="match status" value="1"/>
</dbReference>
<dbReference type="SMART" id="SM00342">
    <property type="entry name" value="HTH_ARAC"/>
    <property type="match status" value="1"/>
</dbReference>
<dbReference type="SUPFAM" id="SSF51215">
    <property type="entry name" value="Regulatory protein AraC"/>
    <property type="match status" value="1"/>
</dbReference>
<evidence type="ECO:0000259" key="4">
    <source>
        <dbReference type="PROSITE" id="PS01124"/>
    </source>
</evidence>
<dbReference type="InterPro" id="IPR018060">
    <property type="entry name" value="HTH_AraC"/>
</dbReference>
<keyword evidence="6" id="KW-1185">Reference proteome</keyword>
<gene>
    <name evidence="5" type="ORF">ACFFNY_26540</name>
</gene>
<dbReference type="PRINTS" id="PR00032">
    <property type="entry name" value="HTHARAC"/>
</dbReference>
<dbReference type="EMBL" id="JBHMAG010000018">
    <property type="protein sequence ID" value="MFB9755149.1"/>
    <property type="molecule type" value="Genomic_DNA"/>
</dbReference>
<comment type="caution">
    <text evidence="5">The sequence shown here is derived from an EMBL/GenBank/DDBJ whole genome shotgun (WGS) entry which is preliminary data.</text>
</comment>
<dbReference type="Proteomes" id="UP001589619">
    <property type="component" value="Unassembled WGS sequence"/>
</dbReference>
<dbReference type="Pfam" id="PF12833">
    <property type="entry name" value="HTH_18"/>
    <property type="match status" value="1"/>
</dbReference>
<evidence type="ECO:0000256" key="3">
    <source>
        <dbReference type="ARBA" id="ARBA00023163"/>
    </source>
</evidence>
<keyword evidence="3" id="KW-0804">Transcription</keyword>
<dbReference type="Gene3D" id="1.10.10.60">
    <property type="entry name" value="Homeodomain-like"/>
    <property type="match status" value="1"/>
</dbReference>
<reference evidence="5 6" key="1">
    <citation type="submission" date="2024-09" db="EMBL/GenBank/DDBJ databases">
        <authorList>
            <person name="Sun Q."/>
            <person name="Mori K."/>
        </authorList>
    </citation>
    <scope>NUCLEOTIDE SEQUENCE [LARGE SCALE GENOMIC DNA]</scope>
    <source>
        <strain evidence="5 6">JCM 12520</strain>
    </source>
</reference>
<protein>
    <submittedName>
        <fullName evidence="5">Helix-turn-helix domain-containing protein</fullName>
    </submittedName>
</protein>
<dbReference type="InterPro" id="IPR020449">
    <property type="entry name" value="Tscrpt_reg_AraC-type_HTH"/>
</dbReference>
<dbReference type="InterPro" id="IPR009057">
    <property type="entry name" value="Homeodomain-like_sf"/>
</dbReference>
<evidence type="ECO:0000313" key="5">
    <source>
        <dbReference type="EMBL" id="MFB9755149.1"/>
    </source>
</evidence>
<evidence type="ECO:0000256" key="1">
    <source>
        <dbReference type="ARBA" id="ARBA00023015"/>
    </source>
</evidence>
<dbReference type="InterPro" id="IPR037923">
    <property type="entry name" value="HTH-like"/>
</dbReference>